<name>A0ABY7QMI6_9FLAO</name>
<dbReference type="CDD" id="cd06171">
    <property type="entry name" value="Sigma70_r4"/>
    <property type="match status" value="1"/>
</dbReference>
<evidence type="ECO:0000256" key="4">
    <source>
        <dbReference type="ARBA" id="ARBA00023163"/>
    </source>
</evidence>
<keyword evidence="3" id="KW-0731">Sigma factor</keyword>
<accession>A0ABY7QMI6</accession>
<gene>
    <name evidence="7" type="ORF">PFY12_01800</name>
</gene>
<comment type="similarity">
    <text evidence="1">Belongs to the sigma-70 factor family. ECF subfamily.</text>
</comment>
<reference evidence="7 8" key="1">
    <citation type="submission" date="2023-01" db="EMBL/GenBank/DDBJ databases">
        <title>Complete genome of Chryseobacterium camelliae VAN22-5A.</title>
        <authorList>
            <person name="Zong G."/>
            <person name="Cao G."/>
        </authorList>
    </citation>
    <scope>NUCLEOTIDE SEQUENCE [LARGE SCALE GENOMIC DNA]</scope>
    <source>
        <strain evidence="7 8">VAN22-5A</strain>
    </source>
</reference>
<dbReference type="PANTHER" id="PTHR43133:SF51">
    <property type="entry name" value="RNA POLYMERASE SIGMA FACTOR"/>
    <property type="match status" value="1"/>
</dbReference>
<evidence type="ECO:0000313" key="7">
    <source>
        <dbReference type="EMBL" id="WBV60865.1"/>
    </source>
</evidence>
<organism evidence="7 8">
    <name type="scientific">Chryseobacterium camelliae</name>
    <dbReference type="NCBI Taxonomy" id="1265445"/>
    <lineage>
        <taxon>Bacteria</taxon>
        <taxon>Pseudomonadati</taxon>
        <taxon>Bacteroidota</taxon>
        <taxon>Flavobacteriia</taxon>
        <taxon>Flavobacteriales</taxon>
        <taxon>Weeksellaceae</taxon>
        <taxon>Chryseobacterium group</taxon>
        <taxon>Chryseobacterium</taxon>
    </lineage>
</organism>
<dbReference type="Gene3D" id="1.10.10.10">
    <property type="entry name" value="Winged helix-like DNA-binding domain superfamily/Winged helix DNA-binding domain"/>
    <property type="match status" value="1"/>
</dbReference>
<dbReference type="Gene3D" id="1.10.1740.10">
    <property type="match status" value="1"/>
</dbReference>
<dbReference type="InterPro" id="IPR039425">
    <property type="entry name" value="RNA_pol_sigma-70-like"/>
</dbReference>
<evidence type="ECO:0000256" key="2">
    <source>
        <dbReference type="ARBA" id="ARBA00023015"/>
    </source>
</evidence>
<feature type="domain" description="RNA polymerase sigma-70 region 2" evidence="5">
    <location>
        <begin position="28"/>
        <end position="88"/>
    </location>
</feature>
<evidence type="ECO:0000259" key="5">
    <source>
        <dbReference type="Pfam" id="PF04542"/>
    </source>
</evidence>
<dbReference type="SUPFAM" id="SSF88946">
    <property type="entry name" value="Sigma2 domain of RNA polymerase sigma factors"/>
    <property type="match status" value="1"/>
</dbReference>
<keyword evidence="4" id="KW-0804">Transcription</keyword>
<dbReference type="InterPro" id="IPR007627">
    <property type="entry name" value="RNA_pol_sigma70_r2"/>
</dbReference>
<dbReference type="NCBIfam" id="TIGR02937">
    <property type="entry name" value="sigma70-ECF"/>
    <property type="match status" value="1"/>
</dbReference>
<dbReference type="EMBL" id="CP115859">
    <property type="protein sequence ID" value="WBV60865.1"/>
    <property type="molecule type" value="Genomic_DNA"/>
</dbReference>
<dbReference type="InterPro" id="IPR013324">
    <property type="entry name" value="RNA_pol_sigma_r3/r4-like"/>
</dbReference>
<dbReference type="SUPFAM" id="SSF88659">
    <property type="entry name" value="Sigma3 and sigma4 domains of RNA polymerase sigma factors"/>
    <property type="match status" value="1"/>
</dbReference>
<evidence type="ECO:0000256" key="1">
    <source>
        <dbReference type="ARBA" id="ARBA00010641"/>
    </source>
</evidence>
<dbReference type="Pfam" id="PF08281">
    <property type="entry name" value="Sigma70_r4_2"/>
    <property type="match status" value="1"/>
</dbReference>
<evidence type="ECO:0000313" key="8">
    <source>
        <dbReference type="Proteomes" id="UP001210978"/>
    </source>
</evidence>
<dbReference type="RefSeq" id="WP_271149176.1">
    <property type="nucleotide sequence ID" value="NZ_CP115859.1"/>
</dbReference>
<dbReference type="InterPro" id="IPR013325">
    <property type="entry name" value="RNA_pol_sigma_r2"/>
</dbReference>
<dbReference type="Proteomes" id="UP001210978">
    <property type="component" value="Chromosome"/>
</dbReference>
<evidence type="ECO:0000256" key="3">
    <source>
        <dbReference type="ARBA" id="ARBA00023082"/>
    </source>
</evidence>
<feature type="domain" description="RNA polymerase sigma factor 70 region 4 type 2" evidence="6">
    <location>
        <begin position="128"/>
        <end position="176"/>
    </location>
</feature>
<dbReference type="InterPro" id="IPR014284">
    <property type="entry name" value="RNA_pol_sigma-70_dom"/>
</dbReference>
<protein>
    <submittedName>
        <fullName evidence="7">Sigma-70 family RNA polymerase sigma factor</fullName>
    </submittedName>
</protein>
<keyword evidence="2" id="KW-0805">Transcription regulation</keyword>
<dbReference type="InterPro" id="IPR013249">
    <property type="entry name" value="RNA_pol_sigma70_r4_t2"/>
</dbReference>
<keyword evidence="8" id="KW-1185">Reference proteome</keyword>
<dbReference type="InterPro" id="IPR036388">
    <property type="entry name" value="WH-like_DNA-bd_sf"/>
</dbReference>
<evidence type="ECO:0000259" key="6">
    <source>
        <dbReference type="Pfam" id="PF08281"/>
    </source>
</evidence>
<sequence>MNAQEKYTDQELIEKILNKETAIFELIIRRNNPYLYRIGRMYRFSHEDTQDLMQETYIEAYTHLHQFENKSSFRTWISKIMLHQCYHKAQKWYTKHIESLENNSQIIANLQDTETSSYVMNKELNSIIEKSLLNIPEDYRTAFTLREINGLSVQETAEVLEISENNVKVRVNRAKTYLRKEIEKFYVNEEIFEFNLIYCDRMVSRVINKIKEISS</sequence>
<dbReference type="Pfam" id="PF04542">
    <property type="entry name" value="Sigma70_r2"/>
    <property type="match status" value="1"/>
</dbReference>
<proteinExistence type="inferred from homology"/>
<dbReference type="PANTHER" id="PTHR43133">
    <property type="entry name" value="RNA POLYMERASE ECF-TYPE SIGMA FACTO"/>
    <property type="match status" value="1"/>
</dbReference>